<accession>A0A120L147</accession>
<sequence>MSDYNRYRYLPYLSSYSLVCILSFIKMHEDILVLLKSYNNKYNKLDDAYHELRQQYDITQYELRCVKKILQEICTTVAPHRLQYIQHLLDTHDKNYKMLYEERNTNIPLAQIRFKNNLTVDQNGKSMYVWDVL</sequence>
<organism evidence="1 2">
    <name type="scientific">Cnaphalocrocis medinalis granulovirus</name>
    <dbReference type="NCBI Taxonomy" id="1750712"/>
    <lineage>
        <taxon>Viruses</taxon>
        <taxon>Viruses incertae sedis</taxon>
        <taxon>Naldaviricetes</taxon>
        <taxon>Lefavirales</taxon>
        <taxon>Baculoviridae</taxon>
        <taxon>Betabaculovirus</taxon>
        <taxon>Betabaculovirus cnamedinalis</taxon>
    </lineage>
</organism>
<dbReference type="GeneID" id="26855067"/>
<evidence type="ECO:0000313" key="2">
    <source>
        <dbReference type="Proteomes" id="UP000202719"/>
    </source>
</evidence>
<dbReference type="KEGG" id="vg:26855067"/>
<dbReference type="Proteomes" id="UP000202719">
    <property type="component" value="Segment"/>
</dbReference>
<dbReference type="EMBL" id="KU593505">
    <property type="protein sequence ID" value="AMF83793.1"/>
    <property type="molecule type" value="Genomic_DNA"/>
</dbReference>
<proteinExistence type="predicted"/>
<reference evidence="1 2" key="1">
    <citation type="journal article" date="2015" name="Virol. Sin.">
        <title>Genome sequencing and analysis of a granulovirus isolated from the Asiatic rice leafroller, Cnaphalocrocis medinalis.</title>
        <authorList>
            <person name="Zhang S."/>
            <person name="Zhu Z."/>
            <person name="Sun S."/>
            <person name="Chen Q."/>
            <person name="Deng F."/>
            <person name="Yang K."/>
        </authorList>
    </citation>
    <scope>NUCLEOTIDE SEQUENCE [LARGE SCALE GENOMIC DNA]</scope>
    <source>
        <strain evidence="1 2">Enping</strain>
    </source>
</reference>
<keyword evidence="2" id="KW-1185">Reference proteome</keyword>
<gene>
    <name evidence="1" type="primary">Cnme40</name>
</gene>
<protein>
    <submittedName>
        <fullName evidence="1">Uncharacterized protein</fullName>
    </submittedName>
</protein>
<evidence type="ECO:0000313" key="1">
    <source>
        <dbReference type="EMBL" id="AMF83793.1"/>
    </source>
</evidence>
<name>A0A120L147_9BBAC</name>
<dbReference type="OrthoDB" id="21211at10239"/>
<dbReference type="RefSeq" id="YP_009229959.1">
    <property type="nucleotide sequence ID" value="NC_029304.2"/>
</dbReference>